<dbReference type="PANTHER" id="PTHR36844">
    <property type="entry name" value="PROTEASE PRSW"/>
    <property type="match status" value="1"/>
</dbReference>
<reference evidence="12 13" key="1">
    <citation type="submission" date="2019-06" db="EMBL/GenBank/DDBJ databases">
        <title>Cerasibacillus sp. nov., isolated from maize field.</title>
        <authorList>
            <person name="Lin S.-Y."/>
            <person name="Tsai C.-F."/>
            <person name="Young C.-C."/>
        </authorList>
    </citation>
    <scope>NUCLEOTIDE SEQUENCE [LARGE SCALE GENOMIC DNA]</scope>
    <source>
        <strain evidence="12 13">CC-CFT480</strain>
    </source>
</reference>
<dbReference type="RefSeq" id="WP_147665610.1">
    <property type="nucleotide sequence ID" value="NZ_VDUW01000001.1"/>
</dbReference>
<protein>
    <recommendedName>
        <fullName evidence="3">Protease PrsW</fullName>
    </recommendedName>
    <alternativeName>
        <fullName evidence="10">Protease responsible for activating sigma-W</fullName>
    </alternativeName>
</protein>
<dbReference type="GO" id="GO:0006508">
    <property type="term" value="P:proteolysis"/>
    <property type="evidence" value="ECO:0007669"/>
    <property type="project" value="UniProtKB-KW"/>
</dbReference>
<dbReference type="EMBL" id="VDUW01000001">
    <property type="protein sequence ID" value="TXL67873.1"/>
    <property type="molecule type" value="Genomic_DNA"/>
</dbReference>
<dbReference type="Proteomes" id="UP000321574">
    <property type="component" value="Unassembled WGS sequence"/>
</dbReference>
<accession>A0A5C8P414</accession>
<evidence type="ECO:0000256" key="6">
    <source>
        <dbReference type="ARBA" id="ARBA00022692"/>
    </source>
</evidence>
<dbReference type="GO" id="GO:0008237">
    <property type="term" value="F:metallopeptidase activity"/>
    <property type="evidence" value="ECO:0007669"/>
    <property type="project" value="UniProtKB-KW"/>
</dbReference>
<keyword evidence="8 11" id="KW-1133">Transmembrane helix</keyword>
<keyword evidence="7" id="KW-0378">Hydrolase</keyword>
<feature type="transmembrane region" description="Helical" evidence="11">
    <location>
        <begin position="33"/>
        <end position="53"/>
    </location>
</feature>
<dbReference type="PIRSF" id="PIRSF016933">
    <property type="entry name" value="PrsW"/>
    <property type="match status" value="1"/>
</dbReference>
<keyword evidence="5 12" id="KW-0645">Protease</keyword>
<evidence type="ECO:0000256" key="8">
    <source>
        <dbReference type="ARBA" id="ARBA00022989"/>
    </source>
</evidence>
<feature type="transmembrane region" description="Helical" evidence="11">
    <location>
        <begin position="159"/>
        <end position="179"/>
    </location>
</feature>
<evidence type="ECO:0000256" key="11">
    <source>
        <dbReference type="SAM" id="Phobius"/>
    </source>
</evidence>
<keyword evidence="12" id="KW-0482">Metalloprotease</keyword>
<evidence type="ECO:0000256" key="9">
    <source>
        <dbReference type="ARBA" id="ARBA00023136"/>
    </source>
</evidence>
<sequence>MIAILSAAIAPAIALMAYFYLRDYYTEPLTLIIRTFIFGALLVFPLMFVQYTFKTELFLGSFVHAFIISGLTEEFFKWFVFMYVVYQHTEFDTHYDGIIYAVAISLGFATVENILYLLSNGIEYALTRAIFPVSSHALFGVMMGYHFGMAKIIQKRQKWNIFLALLLPFILHGTYNFILKTSENWLLVLIPFMICLWGIGIYRIKLASRHPIS</sequence>
<organism evidence="12 13">
    <name type="scientific">Cerasibacillus terrae</name>
    <dbReference type="NCBI Taxonomy" id="2498845"/>
    <lineage>
        <taxon>Bacteria</taxon>
        <taxon>Bacillati</taxon>
        <taxon>Bacillota</taxon>
        <taxon>Bacilli</taxon>
        <taxon>Bacillales</taxon>
        <taxon>Bacillaceae</taxon>
        <taxon>Cerasibacillus</taxon>
    </lineage>
</organism>
<feature type="transmembrane region" description="Helical" evidence="11">
    <location>
        <begin position="129"/>
        <end position="147"/>
    </location>
</feature>
<comment type="similarity">
    <text evidence="2">Belongs to the protease PrsW family.</text>
</comment>
<keyword evidence="4" id="KW-1003">Cell membrane</keyword>
<evidence type="ECO:0000313" key="12">
    <source>
        <dbReference type="EMBL" id="TXL67873.1"/>
    </source>
</evidence>
<dbReference type="PANTHER" id="PTHR36844:SF1">
    <property type="entry name" value="PROTEASE PRSW"/>
    <property type="match status" value="1"/>
</dbReference>
<dbReference type="Pfam" id="PF13367">
    <property type="entry name" value="PrsW-protease"/>
    <property type="match status" value="1"/>
</dbReference>
<keyword evidence="9 11" id="KW-0472">Membrane</keyword>
<keyword evidence="13" id="KW-1185">Reference proteome</keyword>
<evidence type="ECO:0000256" key="7">
    <source>
        <dbReference type="ARBA" id="ARBA00022801"/>
    </source>
</evidence>
<evidence type="ECO:0000256" key="10">
    <source>
        <dbReference type="ARBA" id="ARBA00030345"/>
    </source>
</evidence>
<dbReference type="NCBIfam" id="NF033739">
    <property type="entry name" value="intramemb_PrsW"/>
    <property type="match status" value="1"/>
</dbReference>
<evidence type="ECO:0000313" key="13">
    <source>
        <dbReference type="Proteomes" id="UP000321574"/>
    </source>
</evidence>
<comment type="subcellular location">
    <subcellularLocation>
        <location evidence="1">Cell membrane</location>
        <topology evidence="1">Multi-pass membrane protein</topology>
    </subcellularLocation>
</comment>
<evidence type="ECO:0000256" key="4">
    <source>
        <dbReference type="ARBA" id="ARBA00022475"/>
    </source>
</evidence>
<feature type="transmembrane region" description="Helical" evidence="11">
    <location>
        <begin position="6"/>
        <end position="21"/>
    </location>
</feature>
<dbReference type="AlphaFoldDB" id="A0A5C8P414"/>
<comment type="caution">
    <text evidence="12">The sequence shown here is derived from an EMBL/GenBank/DDBJ whole genome shotgun (WGS) entry which is preliminary data.</text>
</comment>
<gene>
    <name evidence="12" type="primary">prsW</name>
    <name evidence="12" type="ORF">FHP05_02300</name>
</gene>
<evidence type="ECO:0000256" key="3">
    <source>
        <dbReference type="ARBA" id="ARBA00018997"/>
    </source>
</evidence>
<keyword evidence="6 11" id="KW-0812">Transmembrane</keyword>
<evidence type="ECO:0000256" key="2">
    <source>
        <dbReference type="ARBA" id="ARBA00009165"/>
    </source>
</evidence>
<name>A0A5C8P414_9BACI</name>
<dbReference type="OrthoDB" id="5504276at2"/>
<proteinExistence type="inferred from homology"/>
<feature type="transmembrane region" description="Helical" evidence="11">
    <location>
        <begin position="185"/>
        <end position="204"/>
    </location>
</feature>
<evidence type="ECO:0000256" key="5">
    <source>
        <dbReference type="ARBA" id="ARBA00022670"/>
    </source>
</evidence>
<feature type="transmembrane region" description="Helical" evidence="11">
    <location>
        <begin position="98"/>
        <end position="117"/>
    </location>
</feature>
<evidence type="ECO:0000256" key="1">
    <source>
        <dbReference type="ARBA" id="ARBA00004651"/>
    </source>
</evidence>
<dbReference type="GO" id="GO:0005886">
    <property type="term" value="C:plasma membrane"/>
    <property type="evidence" value="ECO:0007669"/>
    <property type="project" value="UniProtKB-SubCell"/>
</dbReference>
<feature type="transmembrane region" description="Helical" evidence="11">
    <location>
        <begin position="65"/>
        <end position="86"/>
    </location>
</feature>
<dbReference type="InterPro" id="IPR023596">
    <property type="entry name" value="Peptidase_PrsW_arch/bac"/>
</dbReference>
<dbReference type="InterPro" id="IPR026898">
    <property type="entry name" value="PrsW"/>
</dbReference>